<protein>
    <submittedName>
        <fullName evidence="2">GroES-like protein</fullName>
    </submittedName>
</protein>
<dbReference type="SMART" id="SM00829">
    <property type="entry name" value="PKS_ER"/>
    <property type="match status" value="1"/>
</dbReference>
<feature type="domain" description="Enoyl reductase (ER)" evidence="1">
    <location>
        <begin position="13"/>
        <end position="308"/>
    </location>
</feature>
<dbReference type="SUPFAM" id="SSF51735">
    <property type="entry name" value="NAD(P)-binding Rossmann-fold domains"/>
    <property type="match status" value="1"/>
</dbReference>
<dbReference type="InterPro" id="IPR013149">
    <property type="entry name" value="ADH-like_C"/>
</dbReference>
<proteinExistence type="predicted"/>
<dbReference type="Pfam" id="PF08240">
    <property type="entry name" value="ADH_N"/>
    <property type="match status" value="1"/>
</dbReference>
<dbReference type="AlphaFoldDB" id="C2JY13"/>
<dbReference type="SUPFAM" id="SSF50129">
    <property type="entry name" value="GroES-like"/>
    <property type="match status" value="1"/>
</dbReference>
<sequence length="325" mass="35187">MSQMERFGFEQYGNPSVFESIEAPVPEPKAGQVQLQVLGFGLNPYDASLRRGEQAAFRKVKFPVVPGTDVLGRITKLGEGVSEFAVGDLVMNYRPIGGYSEFVTASTSKIYKKPTALSFLDAAALPQVGLAAFNILHYMLALKPGQTLGIVGASGGVGAILVQLAKFEKLKVIAVAGEQHREYLRQLGADQIFSYTDELPENTADAVVNAVFGAADHGAALKLVKADGQYVTTAYADVDLSTKPTVEHLQLNPSKTYSVHDGFAYLVDVAQKWGLQVRVAQTFPFTVAGVIAGHEMLETHHAPGKLVVMQERHVTHPVRKEINHL</sequence>
<gene>
    <name evidence="2" type="ORF">HMPREF0539_1798</name>
</gene>
<accession>C2JY13</accession>
<evidence type="ECO:0000313" key="2">
    <source>
        <dbReference type="EMBL" id="EEN80066.1"/>
    </source>
</evidence>
<dbReference type="HOGENOM" id="CLU_026673_3_3_9"/>
<keyword evidence="3" id="KW-1185">Reference proteome</keyword>
<dbReference type="InterPro" id="IPR052733">
    <property type="entry name" value="Chloroplast_QOR"/>
</dbReference>
<organism evidence="2 3">
    <name type="scientific">Lacticaseibacillus rhamnosus (strain LMS2-1)</name>
    <dbReference type="NCBI Taxonomy" id="525361"/>
    <lineage>
        <taxon>Bacteria</taxon>
        <taxon>Bacillati</taxon>
        <taxon>Bacillota</taxon>
        <taxon>Bacilli</taxon>
        <taxon>Lactobacillales</taxon>
        <taxon>Lactobacillaceae</taxon>
        <taxon>Lacticaseibacillus</taxon>
    </lineage>
</organism>
<dbReference type="Gene3D" id="3.40.50.720">
    <property type="entry name" value="NAD(P)-binding Rossmann-like Domain"/>
    <property type="match status" value="1"/>
</dbReference>
<dbReference type="PANTHER" id="PTHR44013">
    <property type="entry name" value="ZINC-TYPE ALCOHOL DEHYDROGENASE-LIKE PROTEIN C16A3.02C"/>
    <property type="match status" value="1"/>
</dbReference>
<name>C2JY13_LACRM</name>
<dbReference type="GO" id="GO:0016491">
    <property type="term" value="F:oxidoreductase activity"/>
    <property type="evidence" value="ECO:0007669"/>
    <property type="project" value="InterPro"/>
</dbReference>
<dbReference type="Gene3D" id="3.90.180.10">
    <property type="entry name" value="Medium-chain alcohol dehydrogenases, catalytic domain"/>
    <property type="match status" value="1"/>
</dbReference>
<dbReference type="Pfam" id="PF00107">
    <property type="entry name" value="ADH_zinc_N"/>
    <property type="match status" value="1"/>
</dbReference>
<evidence type="ECO:0000259" key="1">
    <source>
        <dbReference type="SMART" id="SM00829"/>
    </source>
</evidence>
<dbReference type="CDD" id="cd05289">
    <property type="entry name" value="MDR_like_2"/>
    <property type="match status" value="1"/>
</dbReference>
<reference evidence="2" key="1">
    <citation type="submission" date="2009-01" db="EMBL/GenBank/DDBJ databases">
        <authorList>
            <person name="Qin X."/>
            <person name="Bachman B."/>
            <person name="Battles P."/>
            <person name="Bell A."/>
            <person name="Bess C."/>
            <person name="Bickham C."/>
            <person name="Chaboub L."/>
            <person name="Chen D."/>
            <person name="Coyle M."/>
            <person name="Deiros D.R."/>
            <person name="Dinh H."/>
            <person name="Forbes L."/>
            <person name="Fowler G."/>
            <person name="Francisco L."/>
            <person name="Fu Q."/>
            <person name="Gubbala S."/>
            <person name="Hale W."/>
            <person name="Han Y."/>
            <person name="Hemphill L."/>
            <person name="Highlander S.K."/>
            <person name="Hirani K."/>
            <person name="Hogues M."/>
            <person name="Jackson L."/>
            <person name="Jakkamsetti A."/>
            <person name="Javaid M."/>
            <person name="Jiang H."/>
            <person name="Korchina V."/>
            <person name="Kovar C."/>
            <person name="Lara F."/>
            <person name="Lee S."/>
            <person name="Mata R."/>
            <person name="Mathew T."/>
            <person name="Moen C."/>
            <person name="Morales K."/>
            <person name="Munidasa M."/>
            <person name="Nazareth L."/>
            <person name="Ngo R."/>
            <person name="Nguyen L."/>
            <person name="Okwuonu G."/>
            <person name="Ongeri F."/>
            <person name="Patil S."/>
            <person name="Petrosino J."/>
            <person name="Pham C."/>
            <person name="Pham P."/>
            <person name="Pu L.-L."/>
            <person name="Puazo M."/>
            <person name="Raj R."/>
            <person name="Reid J."/>
            <person name="Rouhana J."/>
            <person name="Saada N."/>
            <person name="Shang Y."/>
            <person name="Simmons D."/>
            <person name="Thornton R."/>
            <person name="Warren J."/>
            <person name="Weissenberger G."/>
            <person name="Zhang J."/>
            <person name="Zhang L."/>
            <person name="Zhou C."/>
            <person name="Zhu D."/>
            <person name="Muzny D."/>
            <person name="Worley K."/>
            <person name="Gibbs R."/>
        </authorList>
    </citation>
    <scope>NUCLEOTIDE SEQUENCE [LARGE SCALE GENOMIC DNA]</scope>
    <source>
        <strain evidence="2">LMS2-1</strain>
    </source>
</reference>
<dbReference type="InterPro" id="IPR011032">
    <property type="entry name" value="GroES-like_sf"/>
</dbReference>
<dbReference type="EMBL" id="ACIZ01000071">
    <property type="protein sequence ID" value="EEN80066.1"/>
    <property type="molecule type" value="Genomic_DNA"/>
</dbReference>
<evidence type="ECO:0000313" key="3">
    <source>
        <dbReference type="Proteomes" id="UP000004525"/>
    </source>
</evidence>
<dbReference type="InterPro" id="IPR013154">
    <property type="entry name" value="ADH-like_N"/>
</dbReference>
<dbReference type="InterPro" id="IPR020843">
    <property type="entry name" value="ER"/>
</dbReference>
<comment type="caution">
    <text evidence="2">The sequence shown here is derived from an EMBL/GenBank/DDBJ whole genome shotgun (WGS) entry which is preliminary data.</text>
</comment>
<dbReference type="PANTHER" id="PTHR44013:SF1">
    <property type="entry name" value="ZINC-TYPE ALCOHOL DEHYDROGENASE-LIKE PROTEIN C16A3.02C"/>
    <property type="match status" value="1"/>
</dbReference>
<dbReference type="InterPro" id="IPR036291">
    <property type="entry name" value="NAD(P)-bd_dom_sf"/>
</dbReference>
<dbReference type="Proteomes" id="UP000004525">
    <property type="component" value="Unassembled WGS sequence"/>
</dbReference>